<evidence type="ECO:0000313" key="2">
    <source>
        <dbReference type="EMBL" id="MDT2596505.1"/>
    </source>
</evidence>
<dbReference type="EMBL" id="JARPYT010000003">
    <property type="protein sequence ID" value="MDT2636497.1"/>
    <property type="molecule type" value="Genomic_DNA"/>
</dbReference>
<reference evidence="3 5" key="1">
    <citation type="submission" date="2023-03" db="EMBL/GenBank/DDBJ databases">
        <authorList>
            <person name="Shen W."/>
            <person name="Cai J."/>
        </authorList>
    </citation>
    <scope>NUCLEOTIDE SEQUENCE</scope>
    <source>
        <strain evidence="3">P55-2</strain>
        <strain evidence="2 5">P72-2</strain>
    </source>
</reference>
<evidence type="ECO:0000259" key="1">
    <source>
        <dbReference type="Pfam" id="PF05043"/>
    </source>
</evidence>
<dbReference type="InterPro" id="IPR007737">
    <property type="entry name" value="Mga_HTH"/>
</dbReference>
<protein>
    <submittedName>
        <fullName evidence="3">Helix-turn-helix domain-containing protein</fullName>
    </submittedName>
</protein>
<comment type="caution">
    <text evidence="3">The sequence shown here is derived from an EMBL/GenBank/DDBJ whole genome shotgun (WGS) entry which is preliminary data.</text>
</comment>
<feature type="domain" description="Mga helix-turn-helix" evidence="1">
    <location>
        <begin position="84"/>
        <end position="168"/>
    </location>
</feature>
<dbReference type="RefSeq" id="WP_311800376.1">
    <property type="nucleotide sequence ID" value="NZ_JARPYR010000008.1"/>
</dbReference>
<evidence type="ECO:0000313" key="4">
    <source>
        <dbReference type="Proteomes" id="UP001245561"/>
    </source>
</evidence>
<dbReference type="InterPro" id="IPR036388">
    <property type="entry name" value="WH-like_DNA-bd_sf"/>
</dbReference>
<proteinExistence type="predicted"/>
<keyword evidence="5" id="KW-1185">Reference proteome</keyword>
<evidence type="ECO:0000313" key="5">
    <source>
        <dbReference type="Proteomes" id="UP001256547"/>
    </source>
</evidence>
<accession>A0AAW8TII4</accession>
<dbReference type="Proteomes" id="UP001256547">
    <property type="component" value="Unassembled WGS sequence"/>
</dbReference>
<evidence type="ECO:0000313" key="3">
    <source>
        <dbReference type="EMBL" id="MDT2636497.1"/>
    </source>
</evidence>
<dbReference type="EMBL" id="JARPYR010000008">
    <property type="protein sequence ID" value="MDT2596505.1"/>
    <property type="molecule type" value="Genomic_DNA"/>
</dbReference>
<sequence>MNIDRLLDFESQALFSIFTYLKENSGFHDINEISEQVGFEKRTTLKYLERLASLSDEVENQLGIPPLIVSERMYQISREHYTENKELSLAIYHISIKINLLEGLLSNKANTMASLMEKYNLSYSTLKKDVYEVRDYLKEVEVELHIRNGELVLSGLEPAIRLFFLSFFWQLYGGYGQPFELDSSTEKNFIFEKLSFLLSDHIDPITKLQYDYLVDITLIRYLAGHKIENNELPIESILIGNKFVQHFHFITEENVSAYEHFKDELYFILLFLQSKMVFYRNDQFFQELKKYHQLIDSNIFQANQFFFQNIGLLFNEFHFDHDELEKELYVVHTRLLFKSFYNHVPIGEYYNLYPEDMAIVQENLRLRLENIHSRNSLIYSQLDYAIFLYAAISLANEFMTGCEISVFIDDSQGEFNSIWLKNFFTESTKGLVKLTFVDPNRFLLADNSVDLVISTNKFFPIENAQNKPILFLECKDKYEDLKIFHSMIRKIMIEKTRALQPN</sequence>
<organism evidence="3 4">
    <name type="scientific">Enterococcus dongliensis</name>
    <dbReference type="NCBI Taxonomy" id="2559925"/>
    <lineage>
        <taxon>Bacteria</taxon>
        <taxon>Bacillati</taxon>
        <taxon>Bacillota</taxon>
        <taxon>Bacilli</taxon>
        <taxon>Lactobacillales</taxon>
        <taxon>Enterococcaceae</taxon>
        <taxon>Enterococcus</taxon>
    </lineage>
</organism>
<dbReference type="Gene3D" id="1.10.10.10">
    <property type="entry name" value="Winged helix-like DNA-binding domain superfamily/Winged helix DNA-binding domain"/>
    <property type="match status" value="1"/>
</dbReference>
<dbReference type="Pfam" id="PF05043">
    <property type="entry name" value="Mga"/>
    <property type="match status" value="1"/>
</dbReference>
<dbReference type="Proteomes" id="UP001245561">
    <property type="component" value="Unassembled WGS sequence"/>
</dbReference>
<dbReference type="AlphaFoldDB" id="A0AAW8TII4"/>
<gene>
    <name evidence="3" type="ORF">P7D36_03075</name>
    <name evidence="2" type="ORF">P7D39_05610</name>
</gene>
<name>A0AAW8TII4_9ENTE</name>